<proteinExistence type="predicted"/>
<evidence type="ECO:0000313" key="1">
    <source>
        <dbReference type="EMBL" id="TMQ78077.1"/>
    </source>
</evidence>
<dbReference type="AlphaFoldDB" id="A0A5S4ERH1"/>
<comment type="caution">
    <text evidence="1">The sequence shown here is derived from an EMBL/GenBank/DDBJ whole genome shotgun (WGS) entry which is preliminary data.</text>
</comment>
<reference evidence="1 2" key="1">
    <citation type="submission" date="2019-04" db="EMBL/GenBank/DDBJ databases">
        <title>A novel phosphate-accumulating bacterium identified in bioreactor for phosphate removal from wastewater.</title>
        <authorList>
            <person name="Kotlyarov R.Y."/>
            <person name="Beletsky A.V."/>
            <person name="Kallistova A.Y."/>
            <person name="Dorofeev A.G."/>
            <person name="Nikolaev Y.Y."/>
            <person name="Pimenov N.V."/>
            <person name="Ravin N.V."/>
            <person name="Mardanov A.V."/>
        </authorList>
    </citation>
    <scope>NUCLEOTIDE SEQUENCE [LARGE SCALE GENOMIC DNA]</scope>
    <source>
        <strain evidence="1 2">Bin19</strain>
    </source>
</reference>
<protein>
    <submittedName>
        <fullName evidence="1">Uncharacterized protein</fullName>
    </submittedName>
</protein>
<dbReference type="EMBL" id="SWAD01000012">
    <property type="protein sequence ID" value="TMQ78077.1"/>
    <property type="molecule type" value="Genomic_DNA"/>
</dbReference>
<accession>A0A5S4ERH1</accession>
<keyword evidence="2" id="KW-1185">Reference proteome</keyword>
<gene>
    <name evidence="1" type="ORF">ACCUM_2292</name>
</gene>
<dbReference type="RefSeq" id="WP_138677505.1">
    <property type="nucleotide sequence ID" value="NZ_SWAD01000012.1"/>
</dbReference>
<dbReference type="OrthoDB" id="5564758at2"/>
<evidence type="ECO:0000313" key="2">
    <source>
        <dbReference type="Proteomes" id="UP000306324"/>
    </source>
</evidence>
<organism evidence="1 2">
    <name type="scientific">Candidatus Accumulibacter phosphatis</name>
    <dbReference type="NCBI Taxonomy" id="327160"/>
    <lineage>
        <taxon>Bacteria</taxon>
        <taxon>Pseudomonadati</taxon>
        <taxon>Pseudomonadota</taxon>
        <taxon>Betaproteobacteria</taxon>
        <taxon>Candidatus Accumulibacter</taxon>
    </lineage>
</organism>
<name>A0A5S4ERH1_9PROT</name>
<dbReference type="Proteomes" id="UP000306324">
    <property type="component" value="Unassembled WGS sequence"/>
</dbReference>
<sequence>MQERAEFWKLTPGQPYWEGIASWPDGRFEYRYFGRHHLLQLCLAKLSERDIAAFSEGQVHVGFYVRQAVLFILFKIENLMDWSDQAFSIQLVGSEDRELPPHIAGTHQALSLVLVEAETGLVRGLRIVTYSKHASALLHRVLQQQLETPFDADRHAALVTEVYRQYPHSRRLAKAAVLIEKAGGQQ</sequence>